<name>A0A2G2XVL9_CAPAN</name>
<dbReference type="Gramene" id="PHT61522">
    <property type="protein sequence ID" value="PHT61522"/>
    <property type="gene ID" value="T459_34620"/>
</dbReference>
<dbReference type="PANTHER" id="PTHR47188">
    <property type="entry name" value="PROTEIN TAR1"/>
    <property type="match status" value="1"/>
</dbReference>
<proteinExistence type="predicted"/>
<protein>
    <submittedName>
        <fullName evidence="1">Uncharacterized protein</fullName>
    </submittedName>
</protein>
<reference evidence="1 2" key="1">
    <citation type="journal article" date="2014" name="Nat. Genet.">
        <title>Genome sequence of the hot pepper provides insights into the evolution of pungency in Capsicum species.</title>
        <authorList>
            <person name="Kim S."/>
            <person name="Park M."/>
            <person name="Yeom S.I."/>
            <person name="Kim Y.M."/>
            <person name="Lee J.M."/>
            <person name="Lee H.A."/>
            <person name="Seo E."/>
            <person name="Choi J."/>
            <person name="Cheong K."/>
            <person name="Kim K.T."/>
            <person name="Jung K."/>
            <person name="Lee G.W."/>
            <person name="Oh S.K."/>
            <person name="Bae C."/>
            <person name="Kim S.B."/>
            <person name="Lee H.Y."/>
            <person name="Kim S.Y."/>
            <person name="Kim M.S."/>
            <person name="Kang B.C."/>
            <person name="Jo Y.D."/>
            <person name="Yang H.B."/>
            <person name="Jeong H.J."/>
            <person name="Kang W.H."/>
            <person name="Kwon J.K."/>
            <person name="Shin C."/>
            <person name="Lim J.Y."/>
            <person name="Park J.H."/>
            <person name="Huh J.H."/>
            <person name="Kim J.S."/>
            <person name="Kim B.D."/>
            <person name="Cohen O."/>
            <person name="Paran I."/>
            <person name="Suh M.C."/>
            <person name="Lee S.B."/>
            <person name="Kim Y.K."/>
            <person name="Shin Y."/>
            <person name="Noh S.J."/>
            <person name="Park J."/>
            <person name="Seo Y.S."/>
            <person name="Kwon S.Y."/>
            <person name="Kim H.A."/>
            <person name="Park J.M."/>
            <person name="Kim H.J."/>
            <person name="Choi S.B."/>
            <person name="Bosland P.W."/>
            <person name="Reeves G."/>
            <person name="Jo S.H."/>
            <person name="Lee B.W."/>
            <person name="Cho H.T."/>
            <person name="Choi H.S."/>
            <person name="Lee M.S."/>
            <person name="Yu Y."/>
            <person name="Do Choi Y."/>
            <person name="Park B.S."/>
            <person name="van Deynze A."/>
            <person name="Ashrafi H."/>
            <person name="Hill T."/>
            <person name="Kim W.T."/>
            <person name="Pai H.S."/>
            <person name="Ahn H.K."/>
            <person name="Yeam I."/>
            <person name="Giovannoni J.J."/>
            <person name="Rose J.K."/>
            <person name="Sorensen I."/>
            <person name="Lee S.J."/>
            <person name="Kim R.W."/>
            <person name="Choi I.Y."/>
            <person name="Choi B.S."/>
            <person name="Lim J.S."/>
            <person name="Lee Y.H."/>
            <person name="Choi D."/>
        </authorList>
    </citation>
    <scope>NUCLEOTIDE SEQUENCE [LARGE SCALE GENOMIC DNA]</scope>
    <source>
        <strain evidence="2">cv. CM334</strain>
    </source>
</reference>
<dbReference type="InterPro" id="IPR044792">
    <property type="entry name" value="TAR1"/>
</dbReference>
<dbReference type="Proteomes" id="UP000222542">
    <property type="component" value="Unassembled WGS sequence"/>
</dbReference>
<dbReference type="OMA" id="GSARCHS"/>
<keyword evidence="2" id="KW-1185">Reference proteome</keyword>
<evidence type="ECO:0000313" key="2">
    <source>
        <dbReference type="Proteomes" id="UP000222542"/>
    </source>
</evidence>
<organism evidence="1 2">
    <name type="scientific">Capsicum annuum</name>
    <name type="common">Capsicum pepper</name>
    <dbReference type="NCBI Taxonomy" id="4072"/>
    <lineage>
        <taxon>Eukaryota</taxon>
        <taxon>Viridiplantae</taxon>
        <taxon>Streptophyta</taxon>
        <taxon>Embryophyta</taxon>
        <taxon>Tracheophyta</taxon>
        <taxon>Spermatophyta</taxon>
        <taxon>Magnoliopsida</taxon>
        <taxon>eudicotyledons</taxon>
        <taxon>Gunneridae</taxon>
        <taxon>Pentapetalae</taxon>
        <taxon>asterids</taxon>
        <taxon>lamiids</taxon>
        <taxon>Solanales</taxon>
        <taxon>Solanaceae</taxon>
        <taxon>Solanoideae</taxon>
        <taxon>Capsiceae</taxon>
        <taxon>Capsicum</taxon>
    </lineage>
</organism>
<dbReference type="AlphaFoldDB" id="A0A2G2XVL9"/>
<comment type="caution">
    <text evidence="1">The sequence shown here is derived from an EMBL/GenBank/DDBJ whole genome shotgun (WGS) entry which is preliminary data.</text>
</comment>
<reference evidence="1 2" key="2">
    <citation type="journal article" date="2017" name="Genome Biol.">
        <title>New reference genome sequences of hot pepper reveal the massive evolution of plant disease-resistance genes by retroduplication.</title>
        <authorList>
            <person name="Kim S."/>
            <person name="Park J."/>
            <person name="Yeom S.I."/>
            <person name="Kim Y.M."/>
            <person name="Seo E."/>
            <person name="Kim K.T."/>
            <person name="Kim M.S."/>
            <person name="Lee J.M."/>
            <person name="Cheong K."/>
            <person name="Shin H.S."/>
            <person name="Kim S.B."/>
            <person name="Han K."/>
            <person name="Lee J."/>
            <person name="Park M."/>
            <person name="Lee H.A."/>
            <person name="Lee H.Y."/>
            <person name="Lee Y."/>
            <person name="Oh S."/>
            <person name="Lee J.H."/>
            <person name="Choi E."/>
            <person name="Choi E."/>
            <person name="Lee S.E."/>
            <person name="Jeon J."/>
            <person name="Kim H."/>
            <person name="Choi G."/>
            <person name="Song H."/>
            <person name="Lee J."/>
            <person name="Lee S.C."/>
            <person name="Kwon J.K."/>
            <person name="Lee H.Y."/>
            <person name="Koo N."/>
            <person name="Hong Y."/>
            <person name="Kim R.W."/>
            <person name="Kang W.H."/>
            <person name="Huh J.H."/>
            <person name="Kang B.C."/>
            <person name="Yang T.J."/>
            <person name="Lee Y.H."/>
            <person name="Bennetzen J.L."/>
            <person name="Choi D."/>
        </authorList>
    </citation>
    <scope>NUCLEOTIDE SEQUENCE [LARGE SCALE GENOMIC DNA]</scope>
    <source>
        <strain evidence="2">cv. CM334</strain>
    </source>
</reference>
<dbReference type="PANTHER" id="PTHR47188:SF1">
    <property type="entry name" value="PROTEIN TAR1"/>
    <property type="match status" value="1"/>
</dbReference>
<gene>
    <name evidence="1" type="ORF">T459_34620</name>
</gene>
<dbReference type="EMBL" id="AYRZ02000142">
    <property type="protein sequence ID" value="PHT61522.1"/>
    <property type="molecule type" value="Genomic_DNA"/>
</dbReference>
<dbReference type="GO" id="GO:0043457">
    <property type="term" value="P:regulation of cellular respiration"/>
    <property type="evidence" value="ECO:0007669"/>
    <property type="project" value="InterPro"/>
</dbReference>
<evidence type="ECO:0000313" key="1">
    <source>
        <dbReference type="EMBL" id="PHT61522.1"/>
    </source>
</evidence>
<accession>A0A2G2XVL9</accession>
<sequence>MASPHSCIVHHLLGPNRYAHIRNLLKRSRSVGGAPLWGIPPISFLMPYGFTHPLTHTHVRLLGLFFKTSQMGSPQDSIHSAQMLKHAGGMRCLPQSRILHSTSISRARALDASPIHTGPCAESIGGSARCHSIFDRGASPAPIRFPPYNFKHSLTLFSKSFSSFPSVPHGTIGSGHNGALTLSGAPFQETWAWSAAEDTSPNYKSDDGVTRFKGYPIPGSLAATKGILVSVQFGTIAQLPVYPASPVLLYKNGPLGVHDSVLWFVKAAAGTTPKSDE</sequence>